<proteinExistence type="predicted"/>
<dbReference type="EMBL" id="JRKI01000034">
    <property type="protein sequence ID" value="KIZ15417.1"/>
    <property type="molecule type" value="Genomic_DNA"/>
</dbReference>
<comment type="caution">
    <text evidence="1">The sequence shown here is derived from an EMBL/GenBank/DDBJ whole genome shotgun (WGS) entry which is preliminary data.</text>
</comment>
<dbReference type="AlphaFoldDB" id="A0A0D7CJ16"/>
<dbReference type="PATRIC" id="fig|1240678.4.peg.5992"/>
<keyword evidence="2" id="KW-1185">Reference proteome</keyword>
<name>A0A0D7CJ16_9ACTN</name>
<organism evidence="1 2">
    <name type="scientific">Streptomyces natalensis ATCC 27448</name>
    <dbReference type="NCBI Taxonomy" id="1240678"/>
    <lineage>
        <taxon>Bacteria</taxon>
        <taxon>Bacillati</taxon>
        <taxon>Actinomycetota</taxon>
        <taxon>Actinomycetes</taxon>
        <taxon>Kitasatosporales</taxon>
        <taxon>Streptomycetaceae</taxon>
        <taxon>Streptomyces</taxon>
    </lineage>
</organism>
<dbReference type="RefSeq" id="WP_030063068.1">
    <property type="nucleotide sequence ID" value="NZ_JRKI01000034.1"/>
</dbReference>
<protein>
    <submittedName>
        <fullName evidence="1">Uncharacterized protein</fullName>
    </submittedName>
</protein>
<accession>A0A0D7CJ16</accession>
<evidence type="ECO:0000313" key="2">
    <source>
        <dbReference type="Proteomes" id="UP000032458"/>
    </source>
</evidence>
<evidence type="ECO:0000313" key="1">
    <source>
        <dbReference type="EMBL" id="KIZ15417.1"/>
    </source>
</evidence>
<reference evidence="1 2" key="1">
    <citation type="submission" date="2014-09" db="EMBL/GenBank/DDBJ databases">
        <title>Draft genome sequence of Streptomyces natalensis ATCC 27448, producer of the antifungal pimaricin.</title>
        <authorList>
            <person name="Mendes M.V."/>
            <person name="Beites T."/>
            <person name="Pires S."/>
            <person name="Santos C.L."/>
            <person name="Moradas-Ferreira P."/>
        </authorList>
    </citation>
    <scope>NUCLEOTIDE SEQUENCE [LARGE SCALE GENOMIC DNA]</scope>
    <source>
        <strain evidence="1 2">ATCC 27448</strain>
    </source>
</reference>
<dbReference type="Proteomes" id="UP000032458">
    <property type="component" value="Unassembled WGS sequence"/>
</dbReference>
<gene>
    <name evidence="1" type="ORF">SNA_28095</name>
</gene>
<sequence>MSFWIQTGKPTLLEVEEIPDDFAEAIGIIYPPDTEYLILSWNRIPVVVNYSEDLRVFIWDIVELLEGLQDPEFTESHVTTGASSFFAEWWIRRDGAQLIIDSRWSSVVGSYEFLLNERSELTVDAAVFTAEWLKLLRRLVDDMTEKAVRMEDDDLFLRAKALLAASGG</sequence>